<proteinExistence type="predicted"/>
<evidence type="ECO:0000313" key="5">
    <source>
        <dbReference type="Proteomes" id="UP001597059"/>
    </source>
</evidence>
<accession>A0ABW4B074</accession>
<gene>
    <name evidence="4" type="ORF">ACFQ45_05930</name>
</gene>
<feature type="modified residue" description="Phosphohistidine" evidence="2">
    <location>
        <position position="55"/>
    </location>
</feature>
<dbReference type="Proteomes" id="UP001597059">
    <property type="component" value="Unassembled WGS sequence"/>
</dbReference>
<dbReference type="RefSeq" id="WP_377366073.1">
    <property type="nucleotide sequence ID" value="NZ_JBHTMN010000007.1"/>
</dbReference>
<evidence type="ECO:0000259" key="3">
    <source>
        <dbReference type="PROSITE" id="PS50894"/>
    </source>
</evidence>
<keyword evidence="2" id="KW-0597">Phosphoprotein</keyword>
<sequence length="110" mass="12194">MPIDTDQLQSLISILGKETLVRVRQSYLEDSEPKLAQLKQAVETNQLASVEQLSHSLKSASANMALSDLAKCFADMEHQAAQSHSDQLMTLYIKAESCYGQSVTALKEFF</sequence>
<keyword evidence="5" id="KW-1185">Reference proteome</keyword>
<dbReference type="InterPro" id="IPR008207">
    <property type="entry name" value="Sig_transdc_His_kin_Hpt_dom"/>
</dbReference>
<dbReference type="PROSITE" id="PS50894">
    <property type="entry name" value="HPT"/>
    <property type="match status" value="1"/>
</dbReference>
<comment type="caution">
    <text evidence="4">The sequence shown here is derived from an EMBL/GenBank/DDBJ whole genome shotgun (WGS) entry which is preliminary data.</text>
</comment>
<dbReference type="SUPFAM" id="SSF47226">
    <property type="entry name" value="Histidine-containing phosphotransfer domain, HPT domain"/>
    <property type="match status" value="1"/>
</dbReference>
<keyword evidence="1" id="KW-0902">Two-component regulatory system</keyword>
<reference evidence="5" key="1">
    <citation type="journal article" date="2019" name="Int. J. Syst. Evol. Microbiol.">
        <title>The Global Catalogue of Microorganisms (GCM) 10K type strain sequencing project: providing services to taxonomists for standard genome sequencing and annotation.</title>
        <authorList>
            <consortium name="The Broad Institute Genomics Platform"/>
            <consortium name="The Broad Institute Genome Sequencing Center for Infectious Disease"/>
            <person name="Wu L."/>
            <person name="Ma J."/>
        </authorList>
    </citation>
    <scope>NUCLEOTIDE SEQUENCE [LARGE SCALE GENOMIC DNA]</scope>
    <source>
        <strain evidence="5">JCM 30774</strain>
    </source>
</reference>
<dbReference type="EMBL" id="JBHTMN010000007">
    <property type="protein sequence ID" value="MFD1382893.1"/>
    <property type="molecule type" value="Genomic_DNA"/>
</dbReference>
<evidence type="ECO:0000256" key="2">
    <source>
        <dbReference type="PROSITE-ProRule" id="PRU00110"/>
    </source>
</evidence>
<name>A0ABW4B074_9GAMM</name>
<feature type="domain" description="HPt" evidence="3">
    <location>
        <begin position="16"/>
        <end position="110"/>
    </location>
</feature>
<dbReference type="Gene3D" id="1.20.120.160">
    <property type="entry name" value="HPT domain"/>
    <property type="match status" value="1"/>
</dbReference>
<dbReference type="Pfam" id="PF01627">
    <property type="entry name" value="Hpt"/>
    <property type="match status" value="1"/>
</dbReference>
<evidence type="ECO:0000256" key="1">
    <source>
        <dbReference type="ARBA" id="ARBA00023012"/>
    </source>
</evidence>
<protein>
    <submittedName>
        <fullName evidence="4">Hpt domain-containing protein</fullName>
    </submittedName>
</protein>
<dbReference type="InterPro" id="IPR036641">
    <property type="entry name" value="HPT_dom_sf"/>
</dbReference>
<evidence type="ECO:0000313" key="4">
    <source>
        <dbReference type="EMBL" id="MFD1382893.1"/>
    </source>
</evidence>
<organism evidence="4 5">
    <name type="scientific">Rhodanobacter aciditrophus</name>
    <dbReference type="NCBI Taxonomy" id="1623218"/>
    <lineage>
        <taxon>Bacteria</taxon>
        <taxon>Pseudomonadati</taxon>
        <taxon>Pseudomonadota</taxon>
        <taxon>Gammaproteobacteria</taxon>
        <taxon>Lysobacterales</taxon>
        <taxon>Rhodanobacteraceae</taxon>
        <taxon>Rhodanobacter</taxon>
    </lineage>
</organism>